<dbReference type="InterPro" id="IPR052218">
    <property type="entry name" value="Preflagellin_Peptidase"/>
</dbReference>
<accession>A0A380W3R5</accession>
<dbReference type="Gene3D" id="1.20.120.1220">
    <property type="match status" value="1"/>
</dbReference>
<protein>
    <submittedName>
        <fullName evidence="8">Flp pilus assembly protein, protease CpaA</fullName>
    </submittedName>
</protein>
<dbReference type="GO" id="GO:0005886">
    <property type="term" value="C:plasma membrane"/>
    <property type="evidence" value="ECO:0007669"/>
    <property type="project" value="UniProtKB-SubCell"/>
</dbReference>
<sequence>MLLDLARLFLFPALMAFAAASDLLTMTIPNRVSLLLIAGFFALAFITGMSWEAIGWHSLAGLSVLVVAFACFAFGWIGGGDAKVAAAAGLWFGFGYLLDYLVFAAIAGGVLTFLILAFRKWPLPPFLMSQDWLTRLHDKNTGIPYGIALAVGALLIYPNTDWIKAVDLFQLAMQ</sequence>
<dbReference type="GO" id="GO:0004190">
    <property type="term" value="F:aspartic-type endopeptidase activity"/>
    <property type="evidence" value="ECO:0007669"/>
    <property type="project" value="InterPro"/>
</dbReference>
<feature type="transmembrane region" description="Helical" evidence="6">
    <location>
        <begin position="28"/>
        <end position="47"/>
    </location>
</feature>
<keyword evidence="8" id="KW-0645">Protease</keyword>
<keyword evidence="5 6" id="KW-0472">Membrane</keyword>
<evidence type="ECO:0000256" key="2">
    <source>
        <dbReference type="ARBA" id="ARBA00022475"/>
    </source>
</evidence>
<dbReference type="Proteomes" id="UP000254343">
    <property type="component" value="Unassembled WGS sequence"/>
</dbReference>
<organism evidence="8 9">
    <name type="scientific">Afipia felis</name>
    <name type="common">Cat scratch disease bacillus</name>
    <dbReference type="NCBI Taxonomy" id="1035"/>
    <lineage>
        <taxon>Bacteria</taxon>
        <taxon>Pseudomonadati</taxon>
        <taxon>Pseudomonadota</taxon>
        <taxon>Alphaproteobacteria</taxon>
        <taxon>Hyphomicrobiales</taxon>
        <taxon>Nitrobacteraceae</taxon>
        <taxon>Afipia</taxon>
    </lineage>
</organism>
<feature type="transmembrane region" description="Helical" evidence="6">
    <location>
        <begin position="59"/>
        <end position="77"/>
    </location>
</feature>
<evidence type="ECO:0000313" key="9">
    <source>
        <dbReference type="Proteomes" id="UP000254343"/>
    </source>
</evidence>
<dbReference type="Pfam" id="PF01478">
    <property type="entry name" value="Peptidase_A24"/>
    <property type="match status" value="1"/>
</dbReference>
<evidence type="ECO:0000256" key="6">
    <source>
        <dbReference type="SAM" id="Phobius"/>
    </source>
</evidence>
<evidence type="ECO:0000256" key="4">
    <source>
        <dbReference type="ARBA" id="ARBA00022989"/>
    </source>
</evidence>
<keyword evidence="4 6" id="KW-1133">Transmembrane helix</keyword>
<reference evidence="8 9" key="1">
    <citation type="submission" date="2018-06" db="EMBL/GenBank/DDBJ databases">
        <authorList>
            <consortium name="Pathogen Informatics"/>
            <person name="Doyle S."/>
        </authorList>
    </citation>
    <scope>NUCLEOTIDE SEQUENCE [LARGE SCALE GENOMIC DNA]</scope>
    <source>
        <strain evidence="8 9">NCTC12722</strain>
    </source>
</reference>
<evidence type="ECO:0000256" key="3">
    <source>
        <dbReference type="ARBA" id="ARBA00022692"/>
    </source>
</evidence>
<keyword evidence="8" id="KW-0378">Hydrolase</keyword>
<proteinExistence type="predicted"/>
<evidence type="ECO:0000256" key="5">
    <source>
        <dbReference type="ARBA" id="ARBA00023136"/>
    </source>
</evidence>
<keyword evidence="3 6" id="KW-0812">Transmembrane</keyword>
<feature type="transmembrane region" description="Helical" evidence="6">
    <location>
        <begin position="97"/>
        <end position="118"/>
    </location>
</feature>
<dbReference type="OrthoDB" id="5329005at2"/>
<gene>
    <name evidence="8" type="ORF">NCTC12722_00762</name>
</gene>
<dbReference type="PANTHER" id="PTHR36506:SF1">
    <property type="entry name" value="PREFLAGELLIN PEPTIDASE"/>
    <property type="match status" value="1"/>
</dbReference>
<dbReference type="EMBL" id="UIGB01000001">
    <property type="protein sequence ID" value="SUU83594.1"/>
    <property type="molecule type" value="Genomic_DNA"/>
</dbReference>
<dbReference type="InterPro" id="IPR000045">
    <property type="entry name" value="Prepilin_IV_endopep_pep"/>
</dbReference>
<dbReference type="RefSeq" id="WP_002718373.1">
    <property type="nucleotide sequence ID" value="NZ_UFSI01000001.1"/>
</dbReference>
<dbReference type="AlphaFoldDB" id="A0A380W3R5"/>
<name>A0A380W3R5_AFIFE</name>
<feature type="domain" description="Prepilin type IV endopeptidase peptidase" evidence="7">
    <location>
        <begin position="10"/>
        <end position="112"/>
    </location>
</feature>
<comment type="subcellular location">
    <subcellularLocation>
        <location evidence="1">Cell membrane</location>
        <topology evidence="1">Multi-pass membrane protein</topology>
    </subcellularLocation>
</comment>
<dbReference type="PANTHER" id="PTHR36506">
    <property type="entry name" value="PREFLAGELLIN PEPTIDASE"/>
    <property type="match status" value="1"/>
</dbReference>
<evidence type="ECO:0000313" key="8">
    <source>
        <dbReference type="EMBL" id="SUU83594.1"/>
    </source>
</evidence>
<keyword evidence="2" id="KW-1003">Cell membrane</keyword>
<evidence type="ECO:0000259" key="7">
    <source>
        <dbReference type="Pfam" id="PF01478"/>
    </source>
</evidence>
<dbReference type="GO" id="GO:0006508">
    <property type="term" value="P:proteolysis"/>
    <property type="evidence" value="ECO:0007669"/>
    <property type="project" value="UniProtKB-KW"/>
</dbReference>
<evidence type="ECO:0000256" key="1">
    <source>
        <dbReference type="ARBA" id="ARBA00004651"/>
    </source>
</evidence>